<evidence type="ECO:0000313" key="2">
    <source>
        <dbReference type="Proteomes" id="UP000823388"/>
    </source>
</evidence>
<reference evidence="1" key="1">
    <citation type="submission" date="2020-05" db="EMBL/GenBank/DDBJ databases">
        <title>WGS assembly of Panicum virgatum.</title>
        <authorList>
            <person name="Lovell J.T."/>
            <person name="Jenkins J."/>
            <person name="Shu S."/>
            <person name="Juenger T.E."/>
            <person name="Schmutz J."/>
        </authorList>
    </citation>
    <scope>NUCLEOTIDE SEQUENCE</scope>
    <source>
        <strain evidence="1">AP13</strain>
    </source>
</reference>
<name>A0A8T0QZZ8_PANVG</name>
<organism evidence="1 2">
    <name type="scientific">Panicum virgatum</name>
    <name type="common">Blackwell switchgrass</name>
    <dbReference type="NCBI Taxonomy" id="38727"/>
    <lineage>
        <taxon>Eukaryota</taxon>
        <taxon>Viridiplantae</taxon>
        <taxon>Streptophyta</taxon>
        <taxon>Embryophyta</taxon>
        <taxon>Tracheophyta</taxon>
        <taxon>Spermatophyta</taxon>
        <taxon>Magnoliopsida</taxon>
        <taxon>Liliopsida</taxon>
        <taxon>Poales</taxon>
        <taxon>Poaceae</taxon>
        <taxon>PACMAD clade</taxon>
        <taxon>Panicoideae</taxon>
        <taxon>Panicodae</taxon>
        <taxon>Paniceae</taxon>
        <taxon>Panicinae</taxon>
        <taxon>Panicum</taxon>
        <taxon>Panicum sect. Hiantes</taxon>
    </lineage>
</organism>
<sequence>MAMWAAVAVSGPRPARAPPRPPPSSTLSLNLPLMAPLLPLFSPLTRINRLVRRGGEARSSGRGQLAIAGARGRAVQHGSAQRARDGSALHVRDGGAEQLAARCHVGAGEPEHGGADQGSERRNAAVGLTDFILFVMFSKNVCRVSVSHTVSSLPSAR</sequence>
<keyword evidence="2" id="KW-1185">Reference proteome</keyword>
<dbReference type="Proteomes" id="UP000823388">
    <property type="component" value="Chromosome 6N"/>
</dbReference>
<gene>
    <name evidence="1" type="ORF">PVAP13_6NG121003</name>
</gene>
<accession>A0A8T0QZZ8</accession>
<dbReference type="AlphaFoldDB" id="A0A8T0QZZ8"/>
<evidence type="ECO:0000313" key="1">
    <source>
        <dbReference type="EMBL" id="KAG2578620.1"/>
    </source>
</evidence>
<dbReference type="EMBL" id="CM029048">
    <property type="protein sequence ID" value="KAG2578620.1"/>
    <property type="molecule type" value="Genomic_DNA"/>
</dbReference>
<proteinExistence type="predicted"/>
<protein>
    <submittedName>
        <fullName evidence="1">Uncharacterized protein</fullName>
    </submittedName>
</protein>
<comment type="caution">
    <text evidence="1">The sequence shown here is derived from an EMBL/GenBank/DDBJ whole genome shotgun (WGS) entry which is preliminary data.</text>
</comment>